<accession>A0AAW0Q829</accession>
<evidence type="ECO:0000256" key="3">
    <source>
        <dbReference type="SAM" id="MobiDB-lite"/>
    </source>
</evidence>
<keyword evidence="6" id="KW-1185">Reference proteome</keyword>
<evidence type="ECO:0000259" key="4">
    <source>
        <dbReference type="PROSITE" id="PS50048"/>
    </source>
</evidence>
<dbReference type="Proteomes" id="UP001392437">
    <property type="component" value="Unassembled WGS sequence"/>
</dbReference>
<dbReference type="GO" id="GO:0000976">
    <property type="term" value="F:transcription cis-regulatory region binding"/>
    <property type="evidence" value="ECO:0007669"/>
    <property type="project" value="TreeGrafter"/>
</dbReference>
<reference evidence="5 6" key="1">
    <citation type="submission" date="2023-01" db="EMBL/GenBank/DDBJ databases">
        <title>Analysis of 21 Apiospora genomes using comparative genomics revels a genus with tremendous synthesis potential of carbohydrate active enzymes and secondary metabolites.</title>
        <authorList>
            <person name="Sorensen T."/>
        </authorList>
    </citation>
    <scope>NUCLEOTIDE SEQUENCE [LARGE SCALE GENOMIC DNA]</scope>
    <source>
        <strain evidence="5 6">CBS 117206</strain>
    </source>
</reference>
<dbReference type="InterPro" id="IPR036864">
    <property type="entry name" value="Zn2-C6_fun-type_DNA-bd_sf"/>
</dbReference>
<gene>
    <name evidence="5" type="ORF">PG999_012854</name>
</gene>
<dbReference type="PANTHER" id="PTHR37534:SF48">
    <property type="entry name" value="FINGER DOMAIN PROTEIN, PUTATIVE-RELATED"/>
    <property type="match status" value="1"/>
</dbReference>
<sequence length="535" mass="59739">MADSPDSSPKQHCWECRRRCLVCDFTTPSCKRCIASGVACPGYGTVKPVRFQWLPPGKVKSRRRKPVDTAEPAEKGALKSKTKPAAKSVPLAPPAQTGELAQTSAIRASFPREPPRLAQNFNLRVLTESLEYFNACILHDLLPITQLGPNPYLYEISEHHLQQAIYRPDYIHYGLLCNVLSHRINKSRGGIQMPGLEERFFHYRGIAIGSLSEHLADEGGQRSDAILAGVMTVLLLDIHHGVSQNWRMHLEGMHQLVALRGGFEALGTLDHMEQFVHCLWQFMLTSCYSLAVMGNTTCSALDMGSTNIHLENLDFIMAKYSGSISSFGFCPPPLIAETVRINHLRWRAATSENMTALDLWREAYDILGRIYDFSPEQWATSKPLSQDHWTLIGNMFWASVALYCISSLQSMTEPPIEVSTPAQRTTHVQFLYLCLAEAVALPSVRSCTLWPLVVLGVEAAGSDDDSNRAEIRAFVAQQLEQLSRHSGTFVPLTAKRVLETFWRSGETAWDACFDKPYAMTLLISVDIHKMMSPGS</sequence>
<name>A0AAW0Q829_9PEZI</name>
<dbReference type="GO" id="GO:0045944">
    <property type="term" value="P:positive regulation of transcription by RNA polymerase II"/>
    <property type="evidence" value="ECO:0007669"/>
    <property type="project" value="TreeGrafter"/>
</dbReference>
<feature type="domain" description="Zn(2)-C6 fungal-type" evidence="4">
    <location>
        <begin position="12"/>
        <end position="40"/>
    </location>
</feature>
<dbReference type="GO" id="GO:0008270">
    <property type="term" value="F:zinc ion binding"/>
    <property type="evidence" value="ECO:0007669"/>
    <property type="project" value="InterPro"/>
</dbReference>
<evidence type="ECO:0000256" key="2">
    <source>
        <dbReference type="ARBA" id="ARBA00023242"/>
    </source>
</evidence>
<proteinExistence type="predicted"/>
<dbReference type="SUPFAM" id="SSF57701">
    <property type="entry name" value="Zn2/Cys6 DNA-binding domain"/>
    <property type="match status" value="1"/>
</dbReference>
<keyword evidence="2" id="KW-0539">Nucleus</keyword>
<evidence type="ECO:0000313" key="5">
    <source>
        <dbReference type="EMBL" id="KAK8096910.1"/>
    </source>
</evidence>
<dbReference type="EMBL" id="JAQQWP010000010">
    <property type="protein sequence ID" value="KAK8096910.1"/>
    <property type="molecule type" value="Genomic_DNA"/>
</dbReference>
<organism evidence="5 6">
    <name type="scientific">Apiospora kogelbergensis</name>
    <dbReference type="NCBI Taxonomy" id="1337665"/>
    <lineage>
        <taxon>Eukaryota</taxon>
        <taxon>Fungi</taxon>
        <taxon>Dikarya</taxon>
        <taxon>Ascomycota</taxon>
        <taxon>Pezizomycotina</taxon>
        <taxon>Sordariomycetes</taxon>
        <taxon>Xylariomycetidae</taxon>
        <taxon>Amphisphaeriales</taxon>
        <taxon>Apiosporaceae</taxon>
        <taxon>Apiospora</taxon>
    </lineage>
</organism>
<dbReference type="PROSITE" id="PS50048">
    <property type="entry name" value="ZN2_CY6_FUNGAL_2"/>
    <property type="match status" value="1"/>
</dbReference>
<evidence type="ECO:0000313" key="6">
    <source>
        <dbReference type="Proteomes" id="UP001392437"/>
    </source>
</evidence>
<comment type="caution">
    <text evidence="5">The sequence shown here is derived from an EMBL/GenBank/DDBJ whole genome shotgun (WGS) entry which is preliminary data.</text>
</comment>
<comment type="subcellular location">
    <subcellularLocation>
        <location evidence="1">Nucleus</location>
    </subcellularLocation>
</comment>
<dbReference type="GO" id="GO:0005634">
    <property type="term" value="C:nucleus"/>
    <property type="evidence" value="ECO:0007669"/>
    <property type="project" value="UniProtKB-SubCell"/>
</dbReference>
<evidence type="ECO:0000256" key="1">
    <source>
        <dbReference type="ARBA" id="ARBA00004123"/>
    </source>
</evidence>
<dbReference type="PANTHER" id="PTHR37534">
    <property type="entry name" value="TRANSCRIPTIONAL ACTIVATOR PROTEIN UGA3"/>
    <property type="match status" value="1"/>
</dbReference>
<dbReference type="GO" id="GO:0000981">
    <property type="term" value="F:DNA-binding transcription factor activity, RNA polymerase II-specific"/>
    <property type="evidence" value="ECO:0007669"/>
    <property type="project" value="InterPro"/>
</dbReference>
<feature type="region of interest" description="Disordered" evidence="3">
    <location>
        <begin position="57"/>
        <end position="94"/>
    </location>
</feature>
<dbReference type="CDD" id="cd00067">
    <property type="entry name" value="GAL4"/>
    <property type="match status" value="1"/>
</dbReference>
<dbReference type="AlphaFoldDB" id="A0AAW0Q829"/>
<feature type="compositionally biased region" description="Basic and acidic residues" evidence="3">
    <location>
        <begin position="66"/>
        <end position="77"/>
    </location>
</feature>
<dbReference type="InterPro" id="IPR001138">
    <property type="entry name" value="Zn2Cys6_DnaBD"/>
</dbReference>
<dbReference type="Pfam" id="PF11951">
    <property type="entry name" value="Fungal_trans_2"/>
    <property type="match status" value="1"/>
</dbReference>
<protein>
    <recommendedName>
        <fullName evidence="4">Zn(2)-C6 fungal-type domain-containing protein</fullName>
    </recommendedName>
</protein>
<dbReference type="InterPro" id="IPR021858">
    <property type="entry name" value="Fun_TF"/>
</dbReference>